<dbReference type="Gene3D" id="3.40.50.2300">
    <property type="match status" value="1"/>
</dbReference>
<dbReference type="EMBL" id="CP163431">
    <property type="protein sequence ID" value="XDQ04009.1"/>
    <property type="molecule type" value="Genomic_DNA"/>
</dbReference>
<dbReference type="RefSeq" id="WP_369189743.1">
    <property type="nucleotide sequence ID" value="NZ_CP163431.1"/>
</dbReference>
<evidence type="ECO:0000313" key="2">
    <source>
        <dbReference type="EMBL" id="XDQ04009.1"/>
    </source>
</evidence>
<protein>
    <recommendedName>
        <fullName evidence="3">BMP family ABC transporter substrate-binding protein</fullName>
    </recommendedName>
</protein>
<keyword evidence="1" id="KW-1133">Transmembrane helix</keyword>
<dbReference type="AlphaFoldDB" id="A0AB39MGG6"/>
<reference evidence="2" key="1">
    <citation type="submission" date="2024-07" db="EMBL/GenBank/DDBJ databases">
        <authorList>
            <person name="Yu S.T."/>
        </authorList>
    </citation>
    <scope>NUCLEOTIDE SEQUENCE</scope>
    <source>
        <strain evidence="2">R08</strain>
    </source>
</reference>
<sequence>MAKQVRQVTQARAVPAERQRWSTRVGRTMVAGLCSLGGRTLAMIAGAVVVAVAVIVTGIVLSRHDNGRPPIPATRARHYTETDACLLTDRQGVNGSTAAAVWKGMQDASLKTHARVNYSSVTGEQTTANARPFLNAMLQGSCEVVLAVGGPEVKAAQEATARYAKLGFVLIGSDSGGKKDTNVAWVSDGDGLRAGVAAAVERAVDARG</sequence>
<keyword evidence="1" id="KW-0472">Membrane</keyword>
<evidence type="ECO:0008006" key="3">
    <source>
        <dbReference type="Google" id="ProtNLM"/>
    </source>
</evidence>
<evidence type="ECO:0000256" key="1">
    <source>
        <dbReference type="SAM" id="Phobius"/>
    </source>
</evidence>
<accession>A0AB39MGG6</accession>
<organism evidence="2">
    <name type="scientific">Streptomyces sp. R08</name>
    <dbReference type="NCBI Taxonomy" id="3238624"/>
    <lineage>
        <taxon>Bacteria</taxon>
        <taxon>Bacillati</taxon>
        <taxon>Actinomycetota</taxon>
        <taxon>Actinomycetes</taxon>
        <taxon>Kitasatosporales</taxon>
        <taxon>Streptomycetaceae</taxon>
        <taxon>Streptomyces</taxon>
    </lineage>
</organism>
<gene>
    <name evidence="2" type="ORF">AB5J58_29340</name>
</gene>
<feature type="transmembrane region" description="Helical" evidence="1">
    <location>
        <begin position="41"/>
        <end position="61"/>
    </location>
</feature>
<name>A0AB39MGG6_9ACTN</name>
<keyword evidence="1" id="KW-0812">Transmembrane</keyword>
<proteinExistence type="predicted"/>